<dbReference type="EMBL" id="JABASA010000023">
    <property type="protein sequence ID" value="NMD49828.1"/>
    <property type="molecule type" value="Genomic_DNA"/>
</dbReference>
<comment type="caution">
    <text evidence="1">The sequence shown here is derived from an EMBL/GenBank/DDBJ whole genome shotgun (WGS) entry which is preliminary data.</text>
</comment>
<protein>
    <submittedName>
        <fullName evidence="1">Bacteriocin immunity protein</fullName>
    </submittedName>
</protein>
<dbReference type="Proteomes" id="UP000532121">
    <property type="component" value="Unassembled WGS sequence"/>
</dbReference>
<name>A0A7X9LEK5_STRRT</name>
<reference evidence="1 2" key="1">
    <citation type="submission" date="2020-04" db="EMBL/GenBank/DDBJ databases">
        <title>MicrobeNet Type strains.</title>
        <authorList>
            <person name="Nicholson A.C."/>
        </authorList>
    </citation>
    <scope>NUCLEOTIDE SEQUENCE [LARGE SCALE GENOMIC DNA]</scope>
    <source>
        <strain evidence="1 2">DSM 22768</strain>
    </source>
</reference>
<accession>A0A7X9LEK5</accession>
<evidence type="ECO:0000313" key="1">
    <source>
        <dbReference type="EMBL" id="NMD49828.1"/>
    </source>
</evidence>
<evidence type="ECO:0000313" key="2">
    <source>
        <dbReference type="Proteomes" id="UP000532121"/>
    </source>
</evidence>
<dbReference type="CDD" id="cd21059">
    <property type="entry name" value="LciA-like"/>
    <property type="match status" value="1"/>
</dbReference>
<organism evidence="1 2">
    <name type="scientific">Streptococcus ratti</name>
    <dbReference type="NCBI Taxonomy" id="1341"/>
    <lineage>
        <taxon>Bacteria</taxon>
        <taxon>Bacillati</taxon>
        <taxon>Bacillota</taxon>
        <taxon>Bacilli</taxon>
        <taxon>Lactobacillales</taxon>
        <taxon>Streptococcaceae</taxon>
        <taxon>Streptococcus</taxon>
    </lineage>
</organism>
<dbReference type="RefSeq" id="WP_193523948.1">
    <property type="nucleotide sequence ID" value="NZ_JABASA010000023.1"/>
</dbReference>
<proteinExistence type="predicted"/>
<dbReference type="Pfam" id="PF08951">
    <property type="entry name" value="EntA_Immun"/>
    <property type="match status" value="1"/>
</dbReference>
<sequence length="108" mass="12807">MMKTNDDAKHTQLMTDCYNLLLNPDIFPEERELLLIFKKEVEAGRDFSRQSYRFCRDLQRLSLRYFQEKKKLSLPVKAFYDSLNNLERSELRNNEIAKGIIAASATWL</sequence>
<dbReference type="AlphaFoldDB" id="A0A7X9LEK5"/>
<gene>
    <name evidence="1" type="ORF">HHO37_09170</name>
</gene>
<dbReference type="InterPro" id="IPR015046">
    <property type="entry name" value="LciA_Immunity-like"/>
</dbReference>